<feature type="region of interest" description="Disordered" evidence="6">
    <location>
        <begin position="834"/>
        <end position="875"/>
    </location>
</feature>
<dbReference type="GO" id="GO:0005816">
    <property type="term" value="C:spindle pole body"/>
    <property type="evidence" value="ECO:0007669"/>
    <property type="project" value="UniProtKB-ARBA"/>
</dbReference>
<dbReference type="PANTHER" id="PTHR19302">
    <property type="entry name" value="GAMMA TUBULIN COMPLEX PROTEIN"/>
    <property type="match status" value="1"/>
</dbReference>
<dbReference type="InterPro" id="IPR032797">
    <property type="entry name" value="Mod21_N"/>
</dbReference>
<dbReference type="InterPro" id="IPR059169">
    <property type="entry name" value="GCP5_N_ext"/>
</dbReference>
<dbReference type="GO" id="GO:0051321">
    <property type="term" value="P:meiotic cell cycle"/>
    <property type="evidence" value="ECO:0007669"/>
    <property type="project" value="TreeGrafter"/>
</dbReference>
<dbReference type="GO" id="GO:0031122">
    <property type="term" value="P:cytoplasmic microtubule organization"/>
    <property type="evidence" value="ECO:0007669"/>
    <property type="project" value="TreeGrafter"/>
</dbReference>
<proteinExistence type="inferred from homology"/>
<dbReference type="InParanoid" id="A0A165AEZ3"/>
<dbReference type="Pfam" id="PF14609">
    <property type="entry name" value="GCP5-Mod21_N"/>
    <property type="match status" value="1"/>
</dbReference>
<name>A0A165AEZ3_XYLHT</name>
<feature type="region of interest" description="Disordered" evidence="6">
    <location>
        <begin position="150"/>
        <end position="182"/>
    </location>
</feature>
<keyword evidence="4 5" id="KW-0206">Cytoskeleton</keyword>
<dbReference type="GO" id="GO:0000922">
    <property type="term" value="C:spindle pole"/>
    <property type="evidence" value="ECO:0007669"/>
    <property type="project" value="InterPro"/>
</dbReference>
<dbReference type="GO" id="GO:0051011">
    <property type="term" value="F:microtubule minus-end binding"/>
    <property type="evidence" value="ECO:0007669"/>
    <property type="project" value="TreeGrafter"/>
</dbReference>
<gene>
    <name evidence="10" type="ORF">L228DRAFT_285080</name>
</gene>
<evidence type="ECO:0000256" key="2">
    <source>
        <dbReference type="ARBA" id="ARBA00022490"/>
    </source>
</evidence>
<feature type="compositionally biased region" description="Basic and acidic residues" evidence="6">
    <location>
        <begin position="159"/>
        <end position="169"/>
    </location>
</feature>
<dbReference type="Gene3D" id="1.20.120.1900">
    <property type="entry name" value="Gamma-tubulin complex, C-terminal domain"/>
    <property type="match status" value="1"/>
</dbReference>
<dbReference type="CDD" id="cd22572">
    <property type="entry name" value="GCP5_NTD"/>
    <property type="match status" value="1"/>
</dbReference>
<dbReference type="GO" id="GO:0051225">
    <property type="term" value="P:spindle assembly"/>
    <property type="evidence" value="ECO:0007669"/>
    <property type="project" value="TreeGrafter"/>
</dbReference>
<feature type="compositionally biased region" description="Acidic residues" evidence="6">
    <location>
        <begin position="842"/>
        <end position="857"/>
    </location>
</feature>
<feature type="domain" description="Gamma tubulin complex component protein N-terminal" evidence="9">
    <location>
        <begin position="241"/>
        <end position="552"/>
    </location>
</feature>
<keyword evidence="3 5" id="KW-0493">Microtubule</keyword>
<evidence type="ECO:0000313" key="10">
    <source>
        <dbReference type="EMBL" id="KZF20367.1"/>
    </source>
</evidence>
<dbReference type="OrthoDB" id="66546at2759"/>
<organism evidence="10 11">
    <name type="scientific">Xylona heveae (strain CBS 132557 / TC161)</name>
    <dbReference type="NCBI Taxonomy" id="1328760"/>
    <lineage>
        <taxon>Eukaryota</taxon>
        <taxon>Fungi</taxon>
        <taxon>Dikarya</taxon>
        <taxon>Ascomycota</taxon>
        <taxon>Pezizomycotina</taxon>
        <taxon>Xylonomycetes</taxon>
        <taxon>Xylonales</taxon>
        <taxon>Xylonaceae</taxon>
        <taxon>Xylona</taxon>
    </lineage>
</organism>
<dbReference type="GO" id="GO:0005874">
    <property type="term" value="C:microtubule"/>
    <property type="evidence" value="ECO:0007669"/>
    <property type="project" value="UniProtKB-KW"/>
</dbReference>
<evidence type="ECO:0000256" key="1">
    <source>
        <dbReference type="ARBA" id="ARBA00010337"/>
    </source>
</evidence>
<comment type="subcellular location">
    <subcellularLocation>
        <location evidence="5">Cytoplasm</location>
        <location evidence="5">Cytoskeleton</location>
        <location evidence="5">Microtubule organizing center</location>
    </subcellularLocation>
</comment>
<dbReference type="GO" id="GO:0000930">
    <property type="term" value="C:gamma-tubulin complex"/>
    <property type="evidence" value="ECO:0007669"/>
    <property type="project" value="UniProtKB-ARBA"/>
</dbReference>
<evidence type="ECO:0000259" key="8">
    <source>
        <dbReference type="Pfam" id="PF14609"/>
    </source>
</evidence>
<feature type="domain" description="Gamma tubulin complex component C-terminal" evidence="7">
    <location>
        <begin position="558"/>
        <end position="816"/>
    </location>
</feature>
<dbReference type="STRING" id="1328760.A0A165AEZ3"/>
<sequence>MAHLAKLGLLTDELITALTGITEQNDPQNFRLCRKFAARSLKHHNYGRTNQFEVAQRLDGLQEKLSILNCDELADAIEDRRNEDTLLRYNWAPEALSLILELSNKPATNSRLEDLEALKPPPSPPPLTWEDIISEDPLDEEGIWDEVDFGAESSEDEEFERRSFDRSVSGDETQPSSVAAEENEAQNLEVTLLQPDQSILDHISKAQFWNHRTRPAKEDVDLIETAIDLSKTWKLSEMQALREVLFMLSGLPTSLFSCDTSTGVIKPVEKYALGHTSYDSFQGLLAAFANLGTQVQTVRQWTSLEQSIPLLQSLNASISSRLKILQQKLLQIESRFVHLRKQVVVSLVDVYHRVQTPLLPLLMLADLLPALKETAGENPFKCLEKLFHQTSLVHLAGDDVSFPFMTSLFLDCFNTYLRPIRAWMESGELYYNEEIFFIGMAEKSVENRNLWHDQYFLRQDHRGRLHAPEFLRAQAKKILNTGKSVVFLRRLGIFGSRPAALEDEPYLDYAAVCGTDNSIPLAPFSDLFDEAFERWLDSKHHSASTVLRNVLFSRYGLFTILDALEHIYFLKDGSLYANMLTVLFEKIERRKDSWNDRFLLTEQAQGALGTLACMDPKRLFVRSTPLAGEGAETGGTHRSLKMLGTIKVEYTLPWSIANIIARHTITDSYQRVFTLLVQIRNAKYLLERRRLLKTDFIKPNHASADSNYDVNLLSLSIRHRLLWLVNTLYSYLTETVIVTSTLELRYDMNAAKDVDAMISAHEHFAVKLQEQCLLSRKLSPIYQALMSLLDLAFHFSDLHSASEVDRSVDRSVLSGSRHDQALRDKQYAGRAMKRPTARLDFDSSDDEEADDSSEYDELDPRGSKGSGARSSLPSNRVPLAARLREMRAEIDRLCGFAATGLRSVSRAGGEPAWDMLADMLDWGIRPTEEHL</sequence>
<evidence type="ECO:0000256" key="5">
    <source>
        <dbReference type="RuleBase" id="RU363050"/>
    </source>
</evidence>
<comment type="similarity">
    <text evidence="1 5">Belongs to the TUBGCP family.</text>
</comment>
<dbReference type="Pfam" id="PF04130">
    <property type="entry name" value="GCP_C_terminal"/>
    <property type="match status" value="1"/>
</dbReference>
<evidence type="ECO:0000256" key="4">
    <source>
        <dbReference type="ARBA" id="ARBA00023212"/>
    </source>
</evidence>
<dbReference type="GO" id="GO:0043015">
    <property type="term" value="F:gamma-tubulin binding"/>
    <property type="evidence" value="ECO:0007669"/>
    <property type="project" value="InterPro"/>
</dbReference>
<dbReference type="EMBL" id="KV407463">
    <property type="protein sequence ID" value="KZF20367.1"/>
    <property type="molecule type" value="Genomic_DNA"/>
</dbReference>
<dbReference type="GO" id="GO:0000278">
    <property type="term" value="P:mitotic cell cycle"/>
    <property type="evidence" value="ECO:0007669"/>
    <property type="project" value="TreeGrafter"/>
</dbReference>
<accession>A0A165AEZ3</accession>
<dbReference type="RefSeq" id="XP_018185922.1">
    <property type="nucleotide sequence ID" value="XM_018336299.1"/>
</dbReference>
<dbReference type="GO" id="GO:0007020">
    <property type="term" value="P:microtubule nucleation"/>
    <property type="evidence" value="ECO:0007669"/>
    <property type="project" value="InterPro"/>
</dbReference>
<dbReference type="Pfam" id="PF17681">
    <property type="entry name" value="GCP_N_terminal"/>
    <property type="match status" value="1"/>
</dbReference>
<reference evidence="10 11" key="1">
    <citation type="journal article" date="2016" name="Fungal Biol.">
        <title>The genome of Xylona heveae provides a window into fungal endophytism.</title>
        <authorList>
            <person name="Gazis R."/>
            <person name="Kuo A."/>
            <person name="Riley R."/>
            <person name="LaButti K."/>
            <person name="Lipzen A."/>
            <person name="Lin J."/>
            <person name="Amirebrahimi M."/>
            <person name="Hesse C.N."/>
            <person name="Spatafora J.W."/>
            <person name="Henrissat B."/>
            <person name="Hainaut M."/>
            <person name="Grigoriev I.V."/>
            <person name="Hibbett D.S."/>
        </authorList>
    </citation>
    <scope>NUCLEOTIDE SEQUENCE [LARGE SCALE GENOMIC DNA]</scope>
    <source>
        <strain evidence="10 11">TC161</strain>
    </source>
</reference>
<dbReference type="InterPro" id="IPR007259">
    <property type="entry name" value="GCP"/>
</dbReference>
<dbReference type="GeneID" id="28901436"/>
<dbReference type="PANTHER" id="PTHR19302:SF33">
    <property type="entry name" value="GAMMA-TUBULIN COMPLEX COMPONENT 5"/>
    <property type="match status" value="1"/>
</dbReference>
<dbReference type="InterPro" id="IPR042241">
    <property type="entry name" value="GCP_C_sf"/>
</dbReference>
<keyword evidence="11" id="KW-1185">Reference proteome</keyword>
<evidence type="ECO:0000256" key="6">
    <source>
        <dbReference type="SAM" id="MobiDB-lite"/>
    </source>
</evidence>
<evidence type="ECO:0000259" key="7">
    <source>
        <dbReference type="Pfam" id="PF04130"/>
    </source>
</evidence>
<dbReference type="AlphaFoldDB" id="A0A165AEZ3"/>
<dbReference type="Proteomes" id="UP000076632">
    <property type="component" value="Unassembled WGS sequence"/>
</dbReference>
<evidence type="ECO:0000256" key="3">
    <source>
        <dbReference type="ARBA" id="ARBA00022701"/>
    </source>
</evidence>
<dbReference type="InterPro" id="IPR040457">
    <property type="entry name" value="GCP_C"/>
</dbReference>
<evidence type="ECO:0000259" key="9">
    <source>
        <dbReference type="Pfam" id="PF17681"/>
    </source>
</evidence>
<feature type="domain" description="Gamma-Tubulin ring complex non-core subunit mod21 N-terminal" evidence="8">
    <location>
        <begin position="67"/>
        <end position="156"/>
    </location>
</feature>
<keyword evidence="2 5" id="KW-0963">Cytoplasm</keyword>
<dbReference type="OMA" id="RTNQFEV"/>
<dbReference type="InterPro" id="IPR041470">
    <property type="entry name" value="GCP_N"/>
</dbReference>
<protein>
    <recommendedName>
        <fullName evidence="5">Spindle pole body component</fullName>
    </recommendedName>
</protein>
<evidence type="ECO:0000313" key="11">
    <source>
        <dbReference type="Proteomes" id="UP000076632"/>
    </source>
</evidence>